<feature type="compositionally biased region" description="Low complexity" evidence="1">
    <location>
        <begin position="246"/>
        <end position="262"/>
    </location>
</feature>
<feature type="transmembrane region" description="Helical" evidence="2">
    <location>
        <begin position="156"/>
        <end position="183"/>
    </location>
</feature>
<dbReference type="OrthoDB" id="3799755at2759"/>
<evidence type="ECO:0000313" key="4">
    <source>
        <dbReference type="Proteomes" id="UP000799428"/>
    </source>
</evidence>
<evidence type="ECO:0000313" key="3">
    <source>
        <dbReference type="EMBL" id="KAF2708630.1"/>
    </source>
</evidence>
<keyword evidence="4" id="KW-1185">Reference proteome</keyword>
<keyword evidence="2" id="KW-0812">Transmembrane</keyword>
<feature type="region of interest" description="Disordered" evidence="1">
    <location>
        <begin position="1"/>
        <end position="38"/>
    </location>
</feature>
<accession>A0A6G1K777</accession>
<gene>
    <name evidence="3" type="ORF">K504DRAFT_455593</name>
</gene>
<reference evidence="3" key="1">
    <citation type="journal article" date="2020" name="Stud. Mycol.">
        <title>101 Dothideomycetes genomes: a test case for predicting lifestyles and emergence of pathogens.</title>
        <authorList>
            <person name="Haridas S."/>
            <person name="Albert R."/>
            <person name="Binder M."/>
            <person name="Bloem J."/>
            <person name="Labutti K."/>
            <person name="Salamov A."/>
            <person name="Andreopoulos B."/>
            <person name="Baker S."/>
            <person name="Barry K."/>
            <person name="Bills G."/>
            <person name="Bluhm B."/>
            <person name="Cannon C."/>
            <person name="Castanera R."/>
            <person name="Culley D."/>
            <person name="Daum C."/>
            <person name="Ezra D."/>
            <person name="Gonzalez J."/>
            <person name="Henrissat B."/>
            <person name="Kuo A."/>
            <person name="Liang C."/>
            <person name="Lipzen A."/>
            <person name="Lutzoni F."/>
            <person name="Magnuson J."/>
            <person name="Mondo S."/>
            <person name="Nolan M."/>
            <person name="Ohm R."/>
            <person name="Pangilinan J."/>
            <person name="Park H.-J."/>
            <person name="Ramirez L."/>
            <person name="Alfaro M."/>
            <person name="Sun H."/>
            <person name="Tritt A."/>
            <person name="Yoshinaga Y."/>
            <person name="Zwiers L.-H."/>
            <person name="Turgeon B."/>
            <person name="Goodwin S."/>
            <person name="Spatafora J."/>
            <person name="Crous P."/>
            <person name="Grigoriev I."/>
        </authorList>
    </citation>
    <scope>NUCLEOTIDE SEQUENCE</scope>
    <source>
        <strain evidence="3">CBS 279.74</strain>
    </source>
</reference>
<protein>
    <submittedName>
        <fullName evidence="3">Uncharacterized protein</fullName>
    </submittedName>
</protein>
<keyword evidence="2" id="KW-1133">Transmembrane helix</keyword>
<evidence type="ECO:0000256" key="1">
    <source>
        <dbReference type="SAM" id="MobiDB-lite"/>
    </source>
</evidence>
<organism evidence="3 4">
    <name type="scientific">Pleomassaria siparia CBS 279.74</name>
    <dbReference type="NCBI Taxonomy" id="1314801"/>
    <lineage>
        <taxon>Eukaryota</taxon>
        <taxon>Fungi</taxon>
        <taxon>Dikarya</taxon>
        <taxon>Ascomycota</taxon>
        <taxon>Pezizomycotina</taxon>
        <taxon>Dothideomycetes</taxon>
        <taxon>Pleosporomycetidae</taxon>
        <taxon>Pleosporales</taxon>
        <taxon>Pleomassariaceae</taxon>
        <taxon>Pleomassaria</taxon>
    </lineage>
</organism>
<feature type="compositionally biased region" description="Basic and acidic residues" evidence="1">
    <location>
        <begin position="309"/>
        <end position="320"/>
    </location>
</feature>
<evidence type="ECO:0000256" key="2">
    <source>
        <dbReference type="SAM" id="Phobius"/>
    </source>
</evidence>
<dbReference type="AlphaFoldDB" id="A0A6G1K777"/>
<feature type="region of interest" description="Disordered" evidence="1">
    <location>
        <begin position="243"/>
        <end position="320"/>
    </location>
</feature>
<proteinExistence type="predicted"/>
<dbReference type="Proteomes" id="UP000799428">
    <property type="component" value="Unassembled WGS sequence"/>
</dbReference>
<name>A0A6G1K777_9PLEO</name>
<sequence>MPDEISSPRTTSGVGSDTPVCKPKSDSRSSSHRSTSRDSSISLPYIFNISVTCLTFERVEAPESDIQEDLATRWRAMRSPPPGHIHNTLCPFWQLGDTPEGEAQGGSRPECPEHKTFTRFDYNPFTKEGVAHTKLLEVRDQTAKDKKRTKIRPPSWWTRTSIAILVLFLLTFLWGLVTVALVLHLKAYDRNTCSESESEGRHHSPYRGGSGVEVPRQLLAHISASEYRMEIGTHPLERIRHRRASSESAMSQVVSSVRSTRTVSEKGRSGTLGFRLEDMRAGPLPDHVDTMGSMKRVPNPGPESASRLKRIDTHPSLELP</sequence>
<dbReference type="EMBL" id="MU005771">
    <property type="protein sequence ID" value="KAF2708630.1"/>
    <property type="molecule type" value="Genomic_DNA"/>
</dbReference>
<keyword evidence="2" id="KW-0472">Membrane</keyword>